<reference evidence="10" key="1">
    <citation type="submission" date="2023-05" db="EMBL/GenBank/DDBJ databases">
        <title>Nepenthes gracilis genome sequencing.</title>
        <authorList>
            <person name="Fukushima K."/>
        </authorList>
    </citation>
    <scope>NUCLEOTIDE SEQUENCE</scope>
    <source>
        <strain evidence="10">SING2019-196</strain>
    </source>
</reference>
<feature type="compositionally biased region" description="Basic and acidic residues" evidence="9">
    <location>
        <begin position="12"/>
        <end position="22"/>
    </location>
</feature>
<comment type="subcellular location">
    <subcellularLocation>
        <location evidence="2 7">Cytoplasmic vesicle membrane</location>
        <topology evidence="2 7">Peripheral membrane protein</topology>
        <orientation evidence="2 7">Cytoplasmic side</orientation>
    </subcellularLocation>
    <subcellularLocation>
        <location evidence="7">Membrane</location>
        <location evidence="7">Coated pit</location>
        <topology evidence="7">Peripheral membrane protein</topology>
        <orientation evidence="7">Cytoplasmic side</orientation>
    </subcellularLocation>
    <text evidence="7">Cytoplasmic face of coated pits and vesicles.</text>
</comment>
<keyword evidence="5 7" id="KW-0168">Coated pit</keyword>
<evidence type="ECO:0000256" key="6">
    <source>
        <dbReference type="ARBA" id="ARBA00023329"/>
    </source>
</evidence>
<feature type="compositionally biased region" description="Low complexity" evidence="9">
    <location>
        <begin position="334"/>
        <end position="353"/>
    </location>
</feature>
<dbReference type="GO" id="GO:0072583">
    <property type="term" value="P:clathrin-dependent endocytosis"/>
    <property type="evidence" value="ECO:0007669"/>
    <property type="project" value="TreeGrafter"/>
</dbReference>
<dbReference type="GO" id="GO:0006886">
    <property type="term" value="P:intracellular protein transport"/>
    <property type="evidence" value="ECO:0007669"/>
    <property type="project" value="InterPro"/>
</dbReference>
<feature type="region of interest" description="Disordered" evidence="9">
    <location>
        <begin position="55"/>
        <end position="76"/>
    </location>
</feature>
<feature type="compositionally biased region" description="Basic and acidic residues" evidence="9">
    <location>
        <begin position="240"/>
        <end position="255"/>
    </location>
</feature>
<keyword evidence="6 7" id="KW-0968">Cytoplasmic vesicle</keyword>
<comment type="caution">
    <text evidence="10">The sequence shown here is derived from an EMBL/GenBank/DDBJ whole genome shotgun (WGS) entry which is preliminary data.</text>
</comment>
<keyword evidence="8" id="KW-0175">Coiled coil</keyword>
<accession>A0AAD3S6U1</accession>
<dbReference type="InterPro" id="IPR000996">
    <property type="entry name" value="Clathrin_L-chain"/>
</dbReference>
<keyword evidence="11" id="KW-1185">Reference proteome</keyword>
<dbReference type="GO" id="GO:0030132">
    <property type="term" value="C:clathrin coat of coated pit"/>
    <property type="evidence" value="ECO:0007669"/>
    <property type="project" value="InterPro"/>
</dbReference>
<evidence type="ECO:0000256" key="4">
    <source>
        <dbReference type="ARBA" id="ARBA00023136"/>
    </source>
</evidence>
<evidence type="ECO:0000256" key="3">
    <source>
        <dbReference type="ARBA" id="ARBA00005263"/>
    </source>
</evidence>
<feature type="region of interest" description="Disordered" evidence="9">
    <location>
        <begin position="91"/>
        <end position="147"/>
    </location>
</feature>
<dbReference type="PANTHER" id="PTHR10639">
    <property type="entry name" value="CLATHRIN LIGHT CHAIN"/>
    <property type="match status" value="1"/>
</dbReference>
<dbReference type="AlphaFoldDB" id="A0AAD3S6U1"/>
<dbReference type="Pfam" id="PF01086">
    <property type="entry name" value="Clathrin_lg_ch"/>
    <property type="match status" value="1"/>
</dbReference>
<name>A0AAD3S6U1_NEPGR</name>
<feature type="coiled-coil region" evidence="8">
    <location>
        <begin position="154"/>
        <end position="185"/>
    </location>
</feature>
<evidence type="ECO:0000256" key="7">
    <source>
        <dbReference type="RuleBase" id="RU363137"/>
    </source>
</evidence>
<evidence type="ECO:0000256" key="9">
    <source>
        <dbReference type="SAM" id="MobiDB-lite"/>
    </source>
</evidence>
<dbReference type="Proteomes" id="UP001279734">
    <property type="component" value="Unassembled WGS sequence"/>
</dbReference>
<evidence type="ECO:0000313" key="11">
    <source>
        <dbReference type="Proteomes" id="UP001279734"/>
    </source>
</evidence>
<dbReference type="GO" id="GO:0005198">
    <property type="term" value="F:structural molecule activity"/>
    <property type="evidence" value="ECO:0007669"/>
    <property type="project" value="InterPro"/>
</dbReference>
<feature type="compositionally biased region" description="Basic and acidic residues" evidence="9">
    <location>
        <begin position="298"/>
        <end position="313"/>
    </location>
</feature>
<feature type="region of interest" description="Disordered" evidence="9">
    <location>
        <begin position="236"/>
        <end position="353"/>
    </location>
</feature>
<evidence type="ECO:0000256" key="5">
    <source>
        <dbReference type="ARBA" id="ARBA00023176"/>
    </source>
</evidence>
<sequence>MSSFDNFSNDGDELRSSDRPFDDGYIGYDPRLPSQRFESSFSTFDADNYSTVGHDNIDISSGAPPRPAYGSGGFPEDNEIVVEESVDSPIQYGFDSVGDGSHPNFSQSSFADSIPVSNGNGKPYGMGAGEEGIFAPDGPVLPPPDEMREEGFALREWRRQNAIRLEEKEKMEKEMRNQIIEEAEEYKRAFYEKRKHNIETNKTSNRDKEKVYLASQEKFHKEADKHYWKAIADLIPHELPNIEKRKGKKDQEKKPSIAVIQGPKPGKPTDLSRLQKIHVKLKHSPPPHMVPPPPAAAKDGKESKIAKEGKDGAQTDTGPPKGDHSSNGQNSVKEAPTAAAEQPTAEPEPLVSA</sequence>
<feature type="compositionally biased region" description="Pro residues" evidence="9">
    <location>
        <begin position="286"/>
        <end position="295"/>
    </location>
</feature>
<dbReference type="PANTHER" id="PTHR10639:SF7">
    <property type="entry name" value="CLATHRIN LIGHT CHAIN"/>
    <property type="match status" value="1"/>
</dbReference>
<gene>
    <name evidence="10" type="ORF">Nepgr_007274</name>
</gene>
<keyword evidence="4 7" id="KW-0472">Membrane</keyword>
<comment type="function">
    <text evidence="1 7">Clathrin is the major protein of the polyhedral coat of coated pits and vesicles.</text>
</comment>
<evidence type="ECO:0000256" key="1">
    <source>
        <dbReference type="ARBA" id="ARBA00003913"/>
    </source>
</evidence>
<dbReference type="GO" id="GO:0030130">
    <property type="term" value="C:clathrin coat of trans-Golgi network vesicle"/>
    <property type="evidence" value="ECO:0007669"/>
    <property type="project" value="InterPro"/>
</dbReference>
<comment type="similarity">
    <text evidence="3 7">Belongs to the clathrin light chain family.</text>
</comment>
<organism evidence="10 11">
    <name type="scientific">Nepenthes gracilis</name>
    <name type="common">Slender pitcher plant</name>
    <dbReference type="NCBI Taxonomy" id="150966"/>
    <lineage>
        <taxon>Eukaryota</taxon>
        <taxon>Viridiplantae</taxon>
        <taxon>Streptophyta</taxon>
        <taxon>Embryophyta</taxon>
        <taxon>Tracheophyta</taxon>
        <taxon>Spermatophyta</taxon>
        <taxon>Magnoliopsida</taxon>
        <taxon>eudicotyledons</taxon>
        <taxon>Gunneridae</taxon>
        <taxon>Pentapetalae</taxon>
        <taxon>Caryophyllales</taxon>
        <taxon>Nepenthaceae</taxon>
        <taxon>Nepenthes</taxon>
    </lineage>
</organism>
<evidence type="ECO:0000256" key="2">
    <source>
        <dbReference type="ARBA" id="ARBA00004180"/>
    </source>
</evidence>
<feature type="compositionally biased region" description="Polar residues" evidence="9">
    <location>
        <begin position="103"/>
        <end position="120"/>
    </location>
</feature>
<evidence type="ECO:0000256" key="8">
    <source>
        <dbReference type="SAM" id="Coils"/>
    </source>
</evidence>
<feature type="compositionally biased region" description="Basic residues" evidence="9">
    <location>
        <begin position="275"/>
        <end position="285"/>
    </location>
</feature>
<dbReference type="GO" id="GO:0032050">
    <property type="term" value="F:clathrin heavy chain binding"/>
    <property type="evidence" value="ECO:0007669"/>
    <property type="project" value="TreeGrafter"/>
</dbReference>
<dbReference type="EMBL" id="BSYO01000005">
    <property type="protein sequence ID" value="GMH05434.1"/>
    <property type="molecule type" value="Genomic_DNA"/>
</dbReference>
<evidence type="ECO:0000313" key="10">
    <source>
        <dbReference type="EMBL" id="GMH05434.1"/>
    </source>
</evidence>
<protein>
    <recommendedName>
        <fullName evidence="7">Clathrin light chain</fullName>
    </recommendedName>
</protein>
<proteinExistence type="inferred from homology"/>
<feature type="region of interest" description="Disordered" evidence="9">
    <location>
        <begin position="1"/>
        <end position="33"/>
    </location>
</feature>